<dbReference type="Gene3D" id="1.25.40.10">
    <property type="entry name" value="Tetratricopeptide repeat domain"/>
    <property type="match status" value="1"/>
</dbReference>
<dbReference type="PROSITE" id="PS51257">
    <property type="entry name" value="PROKAR_LIPOPROTEIN"/>
    <property type="match status" value="1"/>
</dbReference>
<feature type="chain" id="PRO_5036766194" description="Tetratricopeptide repeat protein" evidence="2">
    <location>
        <begin position="22"/>
        <end position="183"/>
    </location>
</feature>
<sequence length="183" mass="19510">MILIKPLIVSLMALLSACATYDRVYGPGSQGPAPVERSQPAIVSDNGSNSSSERQVYESTATGVASPSADTGAIDETRNSQPPQDSPLANPRDTSPTGSLLTSARSAAQAGELERAAAITERALSISPRDPVVWYELARIRSLQQRYGEADGLARRALSMTGADRGLRREIESLLDSIARLRE</sequence>
<dbReference type="Pfam" id="PF13428">
    <property type="entry name" value="TPR_14"/>
    <property type="match status" value="1"/>
</dbReference>
<reference evidence="3" key="2">
    <citation type="submission" date="2020-09" db="EMBL/GenBank/DDBJ databases">
        <authorList>
            <person name="Sun Q."/>
            <person name="Zhou Y."/>
        </authorList>
    </citation>
    <scope>NUCLEOTIDE SEQUENCE</scope>
    <source>
        <strain evidence="3">CGMCC 1.15425</strain>
    </source>
</reference>
<accession>A0A917LP11</accession>
<evidence type="ECO:0000313" key="3">
    <source>
        <dbReference type="EMBL" id="GGG47875.1"/>
    </source>
</evidence>
<dbReference type="EMBL" id="BMIY01000001">
    <property type="protein sequence ID" value="GGG47875.1"/>
    <property type="molecule type" value="Genomic_DNA"/>
</dbReference>
<dbReference type="InterPro" id="IPR011990">
    <property type="entry name" value="TPR-like_helical_dom_sf"/>
</dbReference>
<dbReference type="AlphaFoldDB" id="A0A917LP11"/>
<evidence type="ECO:0000313" key="4">
    <source>
        <dbReference type="Proteomes" id="UP000627715"/>
    </source>
</evidence>
<protein>
    <recommendedName>
        <fullName evidence="5">Tetratricopeptide repeat protein</fullName>
    </recommendedName>
</protein>
<evidence type="ECO:0008006" key="5">
    <source>
        <dbReference type="Google" id="ProtNLM"/>
    </source>
</evidence>
<gene>
    <name evidence="3" type="ORF">GCM10011403_01140</name>
</gene>
<dbReference type="Proteomes" id="UP000627715">
    <property type="component" value="Unassembled WGS sequence"/>
</dbReference>
<proteinExistence type="predicted"/>
<dbReference type="OrthoDB" id="6196966at2"/>
<reference evidence="3" key="1">
    <citation type="journal article" date="2014" name="Int. J. Syst. Evol. Microbiol.">
        <title>Complete genome sequence of Corynebacterium casei LMG S-19264T (=DSM 44701T), isolated from a smear-ripened cheese.</title>
        <authorList>
            <consortium name="US DOE Joint Genome Institute (JGI-PGF)"/>
            <person name="Walter F."/>
            <person name="Albersmeier A."/>
            <person name="Kalinowski J."/>
            <person name="Ruckert C."/>
        </authorList>
    </citation>
    <scope>NUCLEOTIDE SEQUENCE</scope>
    <source>
        <strain evidence="3">CGMCC 1.15425</strain>
    </source>
</reference>
<keyword evidence="2" id="KW-0732">Signal</keyword>
<feature type="signal peptide" evidence="2">
    <location>
        <begin position="1"/>
        <end position="21"/>
    </location>
</feature>
<feature type="compositionally biased region" description="Polar residues" evidence="1">
    <location>
        <begin position="45"/>
        <end position="69"/>
    </location>
</feature>
<evidence type="ECO:0000256" key="2">
    <source>
        <dbReference type="SAM" id="SignalP"/>
    </source>
</evidence>
<comment type="caution">
    <text evidence="3">The sequence shown here is derived from an EMBL/GenBank/DDBJ whole genome shotgun (WGS) entry which is preliminary data.</text>
</comment>
<dbReference type="RefSeq" id="WP_068812505.1">
    <property type="nucleotide sequence ID" value="NZ_BMIY01000001.1"/>
</dbReference>
<keyword evidence="4" id="KW-1185">Reference proteome</keyword>
<evidence type="ECO:0000256" key="1">
    <source>
        <dbReference type="SAM" id="MobiDB-lite"/>
    </source>
</evidence>
<organism evidence="3 4">
    <name type="scientific">Pseudohongiella nitratireducens</name>
    <dbReference type="NCBI Taxonomy" id="1768907"/>
    <lineage>
        <taxon>Bacteria</taxon>
        <taxon>Pseudomonadati</taxon>
        <taxon>Pseudomonadota</taxon>
        <taxon>Gammaproteobacteria</taxon>
        <taxon>Pseudomonadales</taxon>
        <taxon>Pseudohongiellaceae</taxon>
        <taxon>Pseudohongiella</taxon>
    </lineage>
</organism>
<feature type="region of interest" description="Disordered" evidence="1">
    <location>
        <begin position="27"/>
        <end position="100"/>
    </location>
</feature>
<name>A0A917LP11_9GAMM</name>
<dbReference type="SUPFAM" id="SSF48452">
    <property type="entry name" value="TPR-like"/>
    <property type="match status" value="1"/>
</dbReference>